<evidence type="ECO:0000256" key="2">
    <source>
        <dbReference type="ARBA" id="ARBA00023242"/>
    </source>
</evidence>
<name>A0A9P9J5N4_9HYPO</name>
<protein>
    <submittedName>
        <fullName evidence="5">Fungal-specific transcription factor domain-containing protein</fullName>
    </submittedName>
</protein>
<keyword evidence="6" id="KW-1185">Reference proteome</keyword>
<dbReference type="GO" id="GO:0000981">
    <property type="term" value="F:DNA-binding transcription factor activity, RNA polymerase II-specific"/>
    <property type="evidence" value="ECO:0007669"/>
    <property type="project" value="InterPro"/>
</dbReference>
<dbReference type="Pfam" id="PF11951">
    <property type="entry name" value="Fungal_trans_2"/>
    <property type="match status" value="1"/>
</dbReference>
<dbReference type="EMBL" id="JAGMUU010000009">
    <property type="protein sequence ID" value="KAH7145515.1"/>
    <property type="molecule type" value="Genomic_DNA"/>
</dbReference>
<feature type="compositionally biased region" description="Basic and acidic residues" evidence="3">
    <location>
        <begin position="35"/>
        <end position="44"/>
    </location>
</feature>
<dbReference type="PROSITE" id="PS00463">
    <property type="entry name" value="ZN2_CY6_FUNGAL_1"/>
    <property type="match status" value="1"/>
</dbReference>
<organism evidence="5 6">
    <name type="scientific">Dactylonectria estremocensis</name>
    <dbReference type="NCBI Taxonomy" id="1079267"/>
    <lineage>
        <taxon>Eukaryota</taxon>
        <taxon>Fungi</taxon>
        <taxon>Dikarya</taxon>
        <taxon>Ascomycota</taxon>
        <taxon>Pezizomycotina</taxon>
        <taxon>Sordariomycetes</taxon>
        <taxon>Hypocreomycetidae</taxon>
        <taxon>Hypocreales</taxon>
        <taxon>Nectriaceae</taxon>
        <taxon>Dactylonectria</taxon>
    </lineage>
</organism>
<feature type="compositionally biased region" description="Polar residues" evidence="3">
    <location>
        <begin position="1"/>
        <end position="18"/>
    </location>
</feature>
<keyword evidence="2" id="KW-0539">Nucleus</keyword>
<feature type="domain" description="Zn(2)-C6 fungal-type" evidence="4">
    <location>
        <begin position="48"/>
        <end position="76"/>
    </location>
</feature>
<accession>A0A9P9J5N4</accession>
<dbReference type="InterPro" id="IPR021858">
    <property type="entry name" value="Fun_TF"/>
</dbReference>
<reference evidence="5" key="1">
    <citation type="journal article" date="2021" name="Nat. Commun.">
        <title>Genetic determinants of endophytism in the Arabidopsis root mycobiome.</title>
        <authorList>
            <person name="Mesny F."/>
            <person name="Miyauchi S."/>
            <person name="Thiergart T."/>
            <person name="Pickel B."/>
            <person name="Atanasova L."/>
            <person name="Karlsson M."/>
            <person name="Huettel B."/>
            <person name="Barry K.W."/>
            <person name="Haridas S."/>
            <person name="Chen C."/>
            <person name="Bauer D."/>
            <person name="Andreopoulos W."/>
            <person name="Pangilinan J."/>
            <person name="LaButti K."/>
            <person name="Riley R."/>
            <person name="Lipzen A."/>
            <person name="Clum A."/>
            <person name="Drula E."/>
            <person name="Henrissat B."/>
            <person name="Kohler A."/>
            <person name="Grigoriev I.V."/>
            <person name="Martin F.M."/>
            <person name="Hacquard S."/>
        </authorList>
    </citation>
    <scope>NUCLEOTIDE SEQUENCE</scope>
    <source>
        <strain evidence="5">MPI-CAGE-AT-0021</strain>
    </source>
</reference>
<proteinExistence type="predicted"/>
<evidence type="ECO:0000313" key="6">
    <source>
        <dbReference type="Proteomes" id="UP000717696"/>
    </source>
</evidence>
<dbReference type="InterPro" id="IPR001138">
    <property type="entry name" value="Zn2Cys6_DnaBD"/>
</dbReference>
<dbReference type="CDD" id="cd00067">
    <property type="entry name" value="GAL4"/>
    <property type="match status" value="1"/>
</dbReference>
<dbReference type="SMART" id="SM00066">
    <property type="entry name" value="GAL4"/>
    <property type="match status" value="1"/>
</dbReference>
<dbReference type="PANTHER" id="PTHR37534:SF11">
    <property type="entry name" value="ZN(II)2CYS6 TRANSCRIPTION FACTOR (EUROFUNG)"/>
    <property type="match status" value="1"/>
</dbReference>
<comment type="subcellular location">
    <subcellularLocation>
        <location evidence="1">Nucleus</location>
    </subcellularLocation>
</comment>
<evidence type="ECO:0000256" key="3">
    <source>
        <dbReference type="SAM" id="MobiDB-lite"/>
    </source>
</evidence>
<evidence type="ECO:0000313" key="5">
    <source>
        <dbReference type="EMBL" id="KAH7145515.1"/>
    </source>
</evidence>
<dbReference type="PANTHER" id="PTHR37534">
    <property type="entry name" value="TRANSCRIPTIONAL ACTIVATOR PROTEIN UGA3"/>
    <property type="match status" value="1"/>
</dbReference>
<evidence type="ECO:0000259" key="4">
    <source>
        <dbReference type="PROSITE" id="PS50048"/>
    </source>
</evidence>
<dbReference type="AlphaFoldDB" id="A0A9P9J5N4"/>
<evidence type="ECO:0000256" key="1">
    <source>
        <dbReference type="ARBA" id="ARBA00004123"/>
    </source>
</evidence>
<dbReference type="GO" id="GO:0005634">
    <property type="term" value="C:nucleus"/>
    <property type="evidence" value="ECO:0007669"/>
    <property type="project" value="UniProtKB-SubCell"/>
</dbReference>
<dbReference type="InterPro" id="IPR036864">
    <property type="entry name" value="Zn2-C6_fun-type_DNA-bd_sf"/>
</dbReference>
<dbReference type="Gene3D" id="4.10.240.10">
    <property type="entry name" value="Zn(2)-C6 fungal-type DNA-binding domain"/>
    <property type="match status" value="1"/>
</dbReference>
<sequence>MPTMSTQLRFRFWSASNQRPPSPPGRDPSPAGDNTRTRGKDAPRSRSGCTECKRRRVKCDETFPVCIRCQKRASFCQSAPRLTKWQPEAPWIKLGTGLWPSSDVQPPGALNPDDKALLRYWLERASQIMVIDPDENPLSFPILEYLDQSPSLKHALQSVGAGHRNYFHPEKLSKCLEERSSALRSIIHELSYPGDNLFPLFLSVLLVGLSTAWTNPPTADFGQQHLRGARALVDILVSNPSDRESRPPYFNLVIGAYLYWDMATAFLIPAEQQVPLNNADMYSAVLDVGQEYHPIGGYSTEIFYLLGNVGRYCRSVVETGIRDASVEVALEEEMEKWEPNRDNPQLGLVSDAFRSHGLISLAAICYRRRSSEAAQDAIFSAMLSAETEEAVEWWQDLGTCFVDDELEASICSRALAVVQDLTSIPSSHACTNLQAIPLFTAGSELTKEDKRERDLVLQRFKELYSLNHLRANLTALQVLPEIWERRDAGETISWLELMIEKNWNIMLG</sequence>
<dbReference type="OrthoDB" id="416217at2759"/>
<gene>
    <name evidence="5" type="ORF">B0J13DRAFT_553601</name>
</gene>
<dbReference type="PROSITE" id="PS50048">
    <property type="entry name" value="ZN2_CY6_FUNGAL_2"/>
    <property type="match status" value="1"/>
</dbReference>
<dbReference type="Pfam" id="PF00172">
    <property type="entry name" value="Zn_clus"/>
    <property type="match status" value="1"/>
</dbReference>
<dbReference type="SUPFAM" id="SSF57701">
    <property type="entry name" value="Zn2/Cys6 DNA-binding domain"/>
    <property type="match status" value="1"/>
</dbReference>
<dbReference type="GO" id="GO:0045944">
    <property type="term" value="P:positive regulation of transcription by RNA polymerase II"/>
    <property type="evidence" value="ECO:0007669"/>
    <property type="project" value="TreeGrafter"/>
</dbReference>
<comment type="caution">
    <text evidence="5">The sequence shown here is derived from an EMBL/GenBank/DDBJ whole genome shotgun (WGS) entry which is preliminary data.</text>
</comment>
<dbReference type="Proteomes" id="UP000717696">
    <property type="component" value="Unassembled WGS sequence"/>
</dbReference>
<dbReference type="GO" id="GO:0008270">
    <property type="term" value="F:zinc ion binding"/>
    <property type="evidence" value="ECO:0007669"/>
    <property type="project" value="InterPro"/>
</dbReference>
<feature type="region of interest" description="Disordered" evidence="3">
    <location>
        <begin position="1"/>
        <end position="48"/>
    </location>
</feature>
<dbReference type="GO" id="GO:0000976">
    <property type="term" value="F:transcription cis-regulatory region binding"/>
    <property type="evidence" value="ECO:0007669"/>
    <property type="project" value="TreeGrafter"/>
</dbReference>